<name>A0A0L0IST1_9HYPH</name>
<gene>
    <name evidence="1" type="ORF">APZ00_24995</name>
</gene>
<dbReference type="Proteomes" id="UP000064921">
    <property type="component" value="Plasmid p.p-1"/>
</dbReference>
<evidence type="ECO:0000313" key="1">
    <source>
        <dbReference type="EMBL" id="ALV30491.1"/>
    </source>
</evidence>
<dbReference type="KEGG" id="pphr:APZ00_24995"/>
<protein>
    <submittedName>
        <fullName evidence="1">Uncharacterized protein</fullName>
    </submittedName>
</protein>
<reference evidence="1 2" key="1">
    <citation type="submission" date="2015-10" db="EMBL/GenBank/DDBJ databases">
        <title>The world's first case of liver abscess caused by Pannonibacter phragmitetus.</title>
        <authorList>
            <person name="Ming D."/>
            <person name="Wang M."/>
            <person name="Zhou Y."/>
            <person name="Jiang T."/>
            <person name="Hu S."/>
        </authorList>
    </citation>
    <scope>NUCLEOTIDE SEQUENCE [LARGE SCALE GENOMIC DNA]</scope>
    <source>
        <strain evidence="1 2">31801</strain>
        <plasmid evidence="1 2">p.p-1</plasmid>
    </source>
</reference>
<keyword evidence="2" id="KW-1185">Reference proteome</keyword>
<organism evidence="1 2">
    <name type="scientific">Pannonibacter phragmitetus</name>
    <dbReference type="NCBI Taxonomy" id="121719"/>
    <lineage>
        <taxon>Bacteria</taxon>
        <taxon>Pseudomonadati</taxon>
        <taxon>Pseudomonadota</taxon>
        <taxon>Alphaproteobacteria</taxon>
        <taxon>Hyphomicrobiales</taxon>
        <taxon>Stappiaceae</taxon>
        <taxon>Pannonibacter</taxon>
    </lineage>
</organism>
<dbReference type="EMBL" id="CP013069">
    <property type="protein sequence ID" value="ALV30491.1"/>
    <property type="molecule type" value="Genomic_DNA"/>
</dbReference>
<geneLocation type="plasmid" evidence="1 2">
    <name>p.p-1</name>
</geneLocation>
<evidence type="ECO:0000313" key="2">
    <source>
        <dbReference type="Proteomes" id="UP000064921"/>
    </source>
</evidence>
<keyword evidence="1" id="KW-0614">Plasmid</keyword>
<dbReference type="AlphaFoldDB" id="A0A0L0IST1"/>
<sequence>MEMATYDAVEAALLSLNNEPFLIGQLRMQDSVERRNGIVSQSAMPTQTQAHCLSDAGFSCCKRL</sequence>
<proteinExistence type="predicted"/>
<accession>A0A0L0IST1</accession>